<dbReference type="InterPro" id="IPR036770">
    <property type="entry name" value="Ankyrin_rpt-contain_sf"/>
</dbReference>
<dbReference type="InterPro" id="IPR002110">
    <property type="entry name" value="Ankyrin_rpt"/>
</dbReference>
<dbReference type="InterPro" id="IPR001841">
    <property type="entry name" value="Znf_RING"/>
</dbReference>
<keyword evidence="2" id="KW-0479">Metal-binding</keyword>
<evidence type="ECO:0000256" key="1">
    <source>
        <dbReference type="PROSITE-ProRule" id="PRU00023"/>
    </source>
</evidence>
<name>A0A7S2DU70_9EUKA</name>
<evidence type="ECO:0000259" key="5">
    <source>
        <dbReference type="PROSITE" id="PS50089"/>
    </source>
</evidence>
<dbReference type="InterPro" id="IPR051728">
    <property type="entry name" value="RING-FYVE_E3_ubiquitin-ligase"/>
</dbReference>
<feature type="transmembrane region" description="Helical" evidence="4">
    <location>
        <begin position="365"/>
        <end position="387"/>
    </location>
</feature>
<sequence>MMGADFFANEVEDGRVGSTRILRAAAACQVDQLRWLLDHQLDVDSQGRRIDSIGSLDGVTEAEGKSPLMQAAQATPILGRGRRYDCTATVHLLLQRGANLDVRDRSGRNALQAACSVLDSMPPRDRQAHLVTLRLMIGWRSGTPEAPVQCVRVVGYSKLAASSDWWRAAFLVLFLIFHYAELLPALPQSEVLDSSSMNFIVGLVLSLWSMITFTQGVTPMAYQELRSIDFSLSTHEVVAKACMSASTWISLGWWFSRWVPPTQLQQESTATSHQMHVLSLWARPFCQFLLESSTTALYYWYRHLPLHLPPQSSEKVDLAPQECCLQAVFHIWAARNIVLCISLLSMTTVGLAYMPTRLVVRVIRVTWVLILLFSPTSLPLGLLWDGWYSWDGLKLSCAAGLPLSSGITLDFPWEMRRMIWATQGAFHSTMCNLRPRKRILLDVVALFGLFVDWRALTRVRLATTLDSIFVFIFGFVLTRLLIVQAIPKGVDTRRARGFDEAVRTTMDSELGVARAAPRPQQRKHRGQRKLRQSGVDQAGSQAGSLARPTSQHLLQPEATKGWSSAVEPTLAAATEKPMSPTRPEELKHDVCIICFDAPRTHIFLPCMHFCVCESCASAASSGECLCPCCRAPAVARRVFVT</sequence>
<feature type="compositionally biased region" description="Basic residues" evidence="3">
    <location>
        <begin position="520"/>
        <end position="531"/>
    </location>
</feature>
<evidence type="ECO:0000313" key="6">
    <source>
        <dbReference type="EMBL" id="CAD9464538.1"/>
    </source>
</evidence>
<accession>A0A7S2DU70</accession>
<protein>
    <recommendedName>
        <fullName evidence="5">RING-type domain-containing protein</fullName>
    </recommendedName>
</protein>
<feature type="transmembrane region" description="Helical" evidence="4">
    <location>
        <begin position="468"/>
        <end position="486"/>
    </location>
</feature>
<feature type="compositionally biased region" description="Polar residues" evidence="3">
    <location>
        <begin position="534"/>
        <end position="549"/>
    </location>
</feature>
<evidence type="ECO:0000256" key="2">
    <source>
        <dbReference type="PROSITE-ProRule" id="PRU00175"/>
    </source>
</evidence>
<keyword evidence="2" id="KW-0863">Zinc-finger</keyword>
<reference evidence="6" key="1">
    <citation type="submission" date="2021-01" db="EMBL/GenBank/DDBJ databases">
        <authorList>
            <person name="Corre E."/>
            <person name="Pelletier E."/>
            <person name="Niang G."/>
            <person name="Scheremetjew M."/>
            <person name="Finn R."/>
            <person name="Kale V."/>
            <person name="Holt S."/>
            <person name="Cochrane G."/>
            <person name="Meng A."/>
            <person name="Brown T."/>
            <person name="Cohen L."/>
        </authorList>
    </citation>
    <scope>NUCLEOTIDE SEQUENCE</scope>
    <source>
        <strain evidence="6">UTEX LB 985</strain>
    </source>
</reference>
<gene>
    <name evidence="6" type="ORF">CBRE1094_LOCUS20782</name>
</gene>
<dbReference type="PROSITE" id="PS50089">
    <property type="entry name" value="ZF_RING_2"/>
    <property type="match status" value="1"/>
</dbReference>
<keyword evidence="2" id="KW-0862">Zinc</keyword>
<dbReference type="InterPro" id="IPR013083">
    <property type="entry name" value="Znf_RING/FYVE/PHD"/>
</dbReference>
<proteinExistence type="predicted"/>
<dbReference type="EMBL" id="HBGU01038005">
    <property type="protein sequence ID" value="CAD9464538.1"/>
    <property type="molecule type" value="Transcribed_RNA"/>
</dbReference>
<organism evidence="6">
    <name type="scientific">Haptolina brevifila</name>
    <dbReference type="NCBI Taxonomy" id="156173"/>
    <lineage>
        <taxon>Eukaryota</taxon>
        <taxon>Haptista</taxon>
        <taxon>Haptophyta</taxon>
        <taxon>Prymnesiophyceae</taxon>
        <taxon>Prymnesiales</taxon>
        <taxon>Prymnesiaceae</taxon>
        <taxon>Haptolina</taxon>
    </lineage>
</organism>
<feature type="repeat" description="ANK" evidence="1">
    <location>
        <begin position="63"/>
        <end position="105"/>
    </location>
</feature>
<evidence type="ECO:0000256" key="3">
    <source>
        <dbReference type="SAM" id="MobiDB-lite"/>
    </source>
</evidence>
<dbReference type="Gene3D" id="3.30.40.10">
    <property type="entry name" value="Zinc/RING finger domain, C3HC4 (zinc finger)"/>
    <property type="match status" value="1"/>
</dbReference>
<dbReference type="Pfam" id="PF00023">
    <property type="entry name" value="Ank"/>
    <property type="match status" value="1"/>
</dbReference>
<feature type="domain" description="RING-type" evidence="5">
    <location>
        <begin position="591"/>
        <end position="630"/>
    </location>
</feature>
<feature type="transmembrane region" description="Helical" evidence="4">
    <location>
        <begin position="332"/>
        <end position="353"/>
    </location>
</feature>
<dbReference type="GO" id="GO:0008270">
    <property type="term" value="F:zinc ion binding"/>
    <property type="evidence" value="ECO:0007669"/>
    <property type="project" value="UniProtKB-KW"/>
</dbReference>
<dbReference type="Gene3D" id="1.25.40.20">
    <property type="entry name" value="Ankyrin repeat-containing domain"/>
    <property type="match status" value="1"/>
</dbReference>
<dbReference type="Pfam" id="PF13920">
    <property type="entry name" value="zf-C3HC4_3"/>
    <property type="match status" value="1"/>
</dbReference>
<keyword evidence="4" id="KW-0812">Transmembrane</keyword>
<keyword evidence="4" id="KW-1133">Transmembrane helix</keyword>
<feature type="region of interest" description="Disordered" evidence="3">
    <location>
        <begin position="509"/>
        <end position="549"/>
    </location>
</feature>
<dbReference type="PANTHER" id="PTHR14879">
    <property type="entry name" value="CASPASE REGULATOR, RING FINGER DOMAIN-CONTAINING"/>
    <property type="match status" value="1"/>
</dbReference>
<dbReference type="PANTHER" id="PTHR14879:SF5">
    <property type="entry name" value="RING-TYPE DOMAIN-CONTAINING PROTEIN"/>
    <property type="match status" value="1"/>
</dbReference>
<keyword evidence="4" id="KW-0472">Membrane</keyword>
<evidence type="ECO:0000256" key="4">
    <source>
        <dbReference type="SAM" id="Phobius"/>
    </source>
</evidence>
<dbReference type="AlphaFoldDB" id="A0A7S2DU70"/>
<dbReference type="PROSITE" id="PS50088">
    <property type="entry name" value="ANK_REPEAT"/>
    <property type="match status" value="1"/>
</dbReference>
<keyword evidence="1" id="KW-0040">ANK repeat</keyword>
<dbReference type="SUPFAM" id="SSF48403">
    <property type="entry name" value="Ankyrin repeat"/>
    <property type="match status" value="1"/>
</dbReference>